<organism evidence="4 5">
    <name type="scientific">Rhodamnia argentea</name>
    <dbReference type="NCBI Taxonomy" id="178133"/>
    <lineage>
        <taxon>Eukaryota</taxon>
        <taxon>Viridiplantae</taxon>
        <taxon>Streptophyta</taxon>
        <taxon>Embryophyta</taxon>
        <taxon>Tracheophyta</taxon>
        <taxon>Spermatophyta</taxon>
        <taxon>Magnoliopsida</taxon>
        <taxon>eudicotyledons</taxon>
        <taxon>Gunneridae</taxon>
        <taxon>Pentapetalae</taxon>
        <taxon>rosids</taxon>
        <taxon>malvids</taxon>
        <taxon>Myrtales</taxon>
        <taxon>Myrtaceae</taxon>
        <taxon>Myrtoideae</taxon>
        <taxon>Myrteae</taxon>
        <taxon>Australasian group</taxon>
        <taxon>Rhodamnia</taxon>
    </lineage>
</organism>
<proteinExistence type="inferred from homology"/>
<dbReference type="Pfam" id="PF13041">
    <property type="entry name" value="PPR_2"/>
    <property type="match status" value="1"/>
</dbReference>
<dbReference type="InterPro" id="IPR051114">
    <property type="entry name" value="Mito_RNA_Proc_CCM1"/>
</dbReference>
<dbReference type="GO" id="GO:0005739">
    <property type="term" value="C:mitochondrion"/>
    <property type="evidence" value="ECO:0007669"/>
    <property type="project" value="TreeGrafter"/>
</dbReference>
<evidence type="ECO:0000256" key="3">
    <source>
        <dbReference type="PROSITE-ProRule" id="PRU00708"/>
    </source>
</evidence>
<feature type="repeat" description="PPR" evidence="3">
    <location>
        <begin position="507"/>
        <end position="541"/>
    </location>
</feature>
<dbReference type="PANTHER" id="PTHR47934:SF14">
    <property type="entry name" value="OS04G0583101 PROTEIN"/>
    <property type="match status" value="1"/>
</dbReference>
<evidence type="ECO:0000313" key="5">
    <source>
        <dbReference type="RefSeq" id="XP_030512764.2"/>
    </source>
</evidence>
<feature type="repeat" description="PPR" evidence="3">
    <location>
        <begin position="296"/>
        <end position="330"/>
    </location>
</feature>
<evidence type="ECO:0000256" key="1">
    <source>
        <dbReference type="ARBA" id="ARBA00007626"/>
    </source>
</evidence>
<dbReference type="NCBIfam" id="TIGR00756">
    <property type="entry name" value="PPR"/>
    <property type="match status" value="6"/>
</dbReference>
<dbReference type="GO" id="GO:0003729">
    <property type="term" value="F:mRNA binding"/>
    <property type="evidence" value="ECO:0007669"/>
    <property type="project" value="TreeGrafter"/>
</dbReference>
<dbReference type="GeneID" id="115726836"/>
<dbReference type="InterPro" id="IPR011990">
    <property type="entry name" value="TPR-like_helical_dom_sf"/>
</dbReference>
<dbReference type="GO" id="GO:0006396">
    <property type="term" value="P:RNA processing"/>
    <property type="evidence" value="ECO:0007669"/>
    <property type="project" value="TreeGrafter"/>
</dbReference>
<keyword evidence="2" id="KW-0677">Repeat</keyword>
<protein>
    <submittedName>
        <fullName evidence="5">Pentatricopeptide repeat-containing protein At5g13770, chloroplastic</fullName>
    </submittedName>
</protein>
<feature type="repeat" description="PPR" evidence="3">
    <location>
        <begin position="402"/>
        <end position="436"/>
    </location>
</feature>
<dbReference type="GO" id="GO:0007005">
    <property type="term" value="P:mitochondrion organization"/>
    <property type="evidence" value="ECO:0007669"/>
    <property type="project" value="TreeGrafter"/>
</dbReference>
<accession>A0A8B8MS27</accession>
<dbReference type="KEGG" id="rarg:115726836"/>
<comment type="similarity">
    <text evidence="1">Belongs to the PPR family. P subfamily.</text>
</comment>
<name>A0A8B8MS27_9MYRT</name>
<dbReference type="RefSeq" id="XP_030512764.2">
    <property type="nucleotide sequence ID" value="XM_030656904.2"/>
</dbReference>
<sequence length="618" mass="69762">MAISSSPEKAFLLASISCCRELHQVPFPRSCKALPFPPLPLSNLGVSCSNCPSPLLEEQSGALPSAQFDLQVRESLQGPTTDSESFNRFLRGLLEAPETEKLAYEYYEKAKESPNFEPEKSTLGSLARYLMREKKWDLIGGLSHDFKVYNVFPDRFTCARLVGNCIEARKFRVVDGLLEVLGPNREASLLAFDAALRGYNKLHMYSSTIVAHEQMKSVGVALDPGCYYRIMEAYMKIGDVAKVVELFHEFESSRSSTTSFSTRIFGVVCESLCKSRRAFEALEYFNKMKDSGIAVDTKIYTSLISSFASVGEIKEAEKLFEEASKEKILLRDPDMFLKLVLMYLEEGLLERTFHVIEAMKGMNLKVSDCILSAIVNGFMKKRGPRAAVRVYENLISQGCEPGQVSYASVISAYCRVGLYSRAEVLFSEMETKGYDKCVVAYSSMVAMYGKRGKTREAMKLVAKMKARGCKPNVWVYNTLMEIHGRAKNLRQVDKIWKEMKRKKVAPDKVSYTSLIAAYNRAREFETCIKFYDEFRANGGSIDRAMGGIMVGVFSKSSRIEELIRLLQDMKSEGTELDERLYRSALNALRDAGLLVQARWFQESFSIARERGVPNKLIR</sequence>
<keyword evidence="4" id="KW-1185">Reference proteome</keyword>
<dbReference type="Pfam" id="PF12854">
    <property type="entry name" value="PPR_1"/>
    <property type="match status" value="1"/>
</dbReference>
<dbReference type="AlphaFoldDB" id="A0A8B8MS27"/>
<dbReference type="Gene3D" id="1.25.40.10">
    <property type="entry name" value="Tetratricopeptide repeat domain"/>
    <property type="match status" value="3"/>
</dbReference>
<evidence type="ECO:0000256" key="2">
    <source>
        <dbReference type="ARBA" id="ARBA00022737"/>
    </source>
</evidence>
<feature type="repeat" description="PPR" evidence="3">
    <location>
        <begin position="437"/>
        <end position="471"/>
    </location>
</feature>
<dbReference type="Proteomes" id="UP000827889">
    <property type="component" value="Chromosome 6"/>
</dbReference>
<feature type="repeat" description="PPR" evidence="3">
    <location>
        <begin position="472"/>
        <end position="506"/>
    </location>
</feature>
<gene>
    <name evidence="5" type="primary">LOC115726836</name>
</gene>
<dbReference type="InterPro" id="IPR002885">
    <property type="entry name" value="PPR_rpt"/>
</dbReference>
<reference evidence="5" key="1">
    <citation type="submission" date="2025-08" db="UniProtKB">
        <authorList>
            <consortium name="RefSeq"/>
        </authorList>
    </citation>
    <scope>IDENTIFICATION</scope>
    <source>
        <tissue evidence="5">Leaf</tissue>
    </source>
</reference>
<dbReference type="PROSITE" id="PS51375">
    <property type="entry name" value="PPR"/>
    <property type="match status" value="6"/>
</dbReference>
<feature type="repeat" description="PPR" evidence="3">
    <location>
        <begin position="261"/>
        <end position="295"/>
    </location>
</feature>
<evidence type="ECO:0000313" key="4">
    <source>
        <dbReference type="Proteomes" id="UP000827889"/>
    </source>
</evidence>
<dbReference type="PANTHER" id="PTHR47934">
    <property type="entry name" value="PENTATRICOPEPTIDE REPEAT-CONTAINING PROTEIN PET309, MITOCHONDRIAL"/>
    <property type="match status" value="1"/>
</dbReference>
<dbReference type="Pfam" id="PF01535">
    <property type="entry name" value="PPR"/>
    <property type="match status" value="4"/>
</dbReference>